<evidence type="ECO:0000313" key="1">
    <source>
        <dbReference type="EMBL" id="ANT44820.1"/>
    </source>
</evidence>
<evidence type="ECO:0000313" key="2">
    <source>
        <dbReference type="Proteomes" id="UP000224459"/>
    </source>
</evidence>
<reference evidence="2" key="1">
    <citation type="submission" date="2016-04" db="EMBL/GenBank/DDBJ databases">
        <authorList>
            <person name="Gasior T."/>
        </authorList>
    </citation>
    <scope>NUCLEOTIDE SEQUENCE [LARGE SCALE GENOMIC DNA]</scope>
</reference>
<protein>
    <submittedName>
        <fullName evidence="1">Uncharacterized protein</fullName>
    </submittedName>
</protein>
<dbReference type="Pfam" id="PF24015">
    <property type="entry name" value="DUF7329"/>
    <property type="match status" value="1"/>
</dbReference>
<sequence length="252" mass="28836">MLVIINSLHTQVKIVEEALTKISGSHIHIDIADNLETAIDKIDYMEESTDELVVLAGFIFNHREVNKWLIERGKVIFVSDIGTLPVDLITVEEHMKHYSLMHQLLILLEGNEEYNIPHELYVEAQEATNWFNLKPSNKEFLNKCTIKLDLLKEKCYNKGNIYLIYENDPSTKILLAHHILDDLDKGIVITGSQTRSSNDILTFYCKGINMENLTQLFGQPYNPESNIFSTFIPSQVDVLGNNILKFIKEGSN</sequence>
<name>A0A1X9I9R3_9CAUD</name>
<dbReference type="InterPro" id="IPR055753">
    <property type="entry name" value="DUF7329"/>
</dbReference>
<organism evidence="1 2">
    <name type="scientific">Staphylococcus phage vB_SscM-1</name>
    <dbReference type="NCBI Taxonomy" id="1868844"/>
    <lineage>
        <taxon>Viruses</taxon>
        <taxon>Duplodnaviria</taxon>
        <taxon>Heunggongvirae</taxon>
        <taxon>Uroviricota</taxon>
        <taxon>Caudoviricetes</taxon>
        <taxon>Herelleviridae</taxon>
        <taxon>Twortvirinae</taxon>
        <taxon>Sciuriunavirus</taxon>
        <taxon>Sciuriunavirus SscM1</taxon>
    </lineage>
</organism>
<accession>A0A1X9I9R3</accession>
<dbReference type="EMBL" id="KX171212">
    <property type="protein sequence ID" value="ANT44820.1"/>
    <property type="molecule type" value="Genomic_DNA"/>
</dbReference>
<dbReference type="Proteomes" id="UP000224459">
    <property type="component" value="Segment"/>
</dbReference>
<gene>
    <name evidence="1" type="ORF">vB_SscM-1_156</name>
</gene>
<proteinExistence type="predicted"/>
<keyword evidence="2" id="KW-1185">Reference proteome</keyword>